<dbReference type="Pfam" id="PF01745">
    <property type="entry name" value="IPT"/>
    <property type="match status" value="1"/>
</dbReference>
<evidence type="ECO:0000256" key="1">
    <source>
        <dbReference type="SAM" id="MobiDB-lite"/>
    </source>
</evidence>
<organism evidence="2 3">
    <name type="scientific">Rhizobium rhizogenes NBRC 13257</name>
    <dbReference type="NCBI Taxonomy" id="1220581"/>
    <lineage>
        <taxon>Bacteria</taxon>
        <taxon>Pseudomonadati</taxon>
        <taxon>Pseudomonadota</taxon>
        <taxon>Alphaproteobacteria</taxon>
        <taxon>Hyphomicrobiales</taxon>
        <taxon>Rhizobiaceae</taxon>
        <taxon>Rhizobium/Agrobacterium group</taxon>
        <taxon>Rhizobium</taxon>
    </lineage>
</organism>
<dbReference type="EMBL" id="BAYX01000012">
    <property type="protein sequence ID" value="GAJ95492.1"/>
    <property type="molecule type" value="Genomic_DNA"/>
</dbReference>
<evidence type="ECO:0000313" key="3">
    <source>
        <dbReference type="Proteomes" id="UP000026941"/>
    </source>
</evidence>
<dbReference type="AlphaFoldDB" id="A0AA87Q7D5"/>
<protein>
    <submittedName>
        <fullName evidence="2">Uncharacterized protein</fullName>
    </submittedName>
</protein>
<sequence length="111" mass="12722">MFAIKDERPSLLEELADLWNQEVLRPVLEDIDGYRCAIQFARENNIEISELLHLDPMRREALIAAIAEEYLEHARWQERDFPDWQEGGNVGLTPLSAPHDTGSPPDLRSLG</sequence>
<name>A0AA87Q7D5_RHIRH</name>
<proteinExistence type="predicted"/>
<comment type="caution">
    <text evidence="2">The sequence shown here is derived from an EMBL/GenBank/DDBJ whole genome shotgun (WGS) entry which is preliminary data.</text>
</comment>
<evidence type="ECO:0000313" key="2">
    <source>
        <dbReference type="EMBL" id="GAJ95492.1"/>
    </source>
</evidence>
<dbReference type="Proteomes" id="UP000026941">
    <property type="component" value="Unassembled WGS sequence"/>
</dbReference>
<feature type="region of interest" description="Disordered" evidence="1">
    <location>
        <begin position="85"/>
        <end position="111"/>
    </location>
</feature>
<reference evidence="2 3" key="1">
    <citation type="submission" date="2014-05" db="EMBL/GenBank/DDBJ databases">
        <title>Whole genome shotgun sequence of Rhizobium rhizogenes NBRC 13257.</title>
        <authorList>
            <person name="Katano-Makiyama Y."/>
            <person name="Hosoyama A."/>
            <person name="Hashimoto M."/>
            <person name="Hosoyama Y."/>
            <person name="Noguchi M."/>
            <person name="Tsuchikane K."/>
            <person name="Kimura A."/>
            <person name="Ohji S."/>
            <person name="Ichikawa N."/>
            <person name="Yamazoe A."/>
            <person name="Fujita N."/>
        </authorList>
    </citation>
    <scope>NUCLEOTIDE SEQUENCE [LARGE SCALE GENOMIC DNA]</scope>
    <source>
        <strain evidence="2 3">NBRC 13257</strain>
    </source>
</reference>
<accession>A0AA87Q7D5</accession>
<gene>
    <name evidence="2" type="ORF">RRH01S_12_00490</name>
</gene>
<dbReference type="Gene3D" id="1.10.287.890">
    <property type="entry name" value="Crystal structure of tRNA isopentenylpyrophosphate transferase (bh2366) domain"/>
    <property type="match status" value="1"/>
</dbReference>